<proteinExistence type="predicted"/>
<dbReference type="CDD" id="cd00154">
    <property type="entry name" value="Rab"/>
    <property type="match status" value="1"/>
</dbReference>
<comment type="subcellular location">
    <subcellularLocation>
        <location evidence="1">Host cell membrane</location>
        <topology evidence="1">Lipid-anchor</topology>
        <orientation evidence="1">Cytoplasmic side</orientation>
    </subcellularLocation>
</comment>
<evidence type="ECO:0000256" key="1">
    <source>
        <dbReference type="ARBA" id="ARBA00004112"/>
    </source>
</evidence>
<keyword evidence="2" id="KW-0547">Nucleotide-binding</keyword>
<dbReference type="EMBL" id="MK072375">
    <property type="protein sequence ID" value="AYV82395.1"/>
    <property type="molecule type" value="Genomic_DNA"/>
</dbReference>
<evidence type="ECO:0000256" key="2">
    <source>
        <dbReference type="ARBA" id="ARBA00022741"/>
    </source>
</evidence>
<dbReference type="PROSITE" id="PS51421">
    <property type="entry name" value="RAS"/>
    <property type="match status" value="1"/>
</dbReference>
<dbReference type="InterPro" id="IPR027417">
    <property type="entry name" value="P-loop_NTPase"/>
</dbReference>
<feature type="compositionally biased region" description="Polar residues" evidence="3">
    <location>
        <begin position="1"/>
        <end position="13"/>
    </location>
</feature>
<dbReference type="GO" id="GO:0020002">
    <property type="term" value="C:host cell plasma membrane"/>
    <property type="evidence" value="ECO:0007669"/>
    <property type="project" value="UniProtKB-SubCell"/>
</dbReference>
<dbReference type="Pfam" id="PF00071">
    <property type="entry name" value="Ras"/>
    <property type="match status" value="1"/>
</dbReference>
<reference evidence="4" key="1">
    <citation type="submission" date="2018-10" db="EMBL/GenBank/DDBJ databases">
        <title>Hidden diversity of soil giant viruses.</title>
        <authorList>
            <person name="Schulz F."/>
            <person name="Alteio L."/>
            <person name="Goudeau D."/>
            <person name="Ryan E.M."/>
            <person name="Malmstrom R.R."/>
            <person name="Blanchard J."/>
            <person name="Woyke T."/>
        </authorList>
    </citation>
    <scope>NUCLEOTIDE SEQUENCE</scope>
    <source>
        <strain evidence="4">HOV1</strain>
    </source>
</reference>
<dbReference type="SUPFAM" id="SSF52540">
    <property type="entry name" value="P-loop containing nucleoside triphosphate hydrolases"/>
    <property type="match status" value="1"/>
</dbReference>
<evidence type="ECO:0000313" key="4">
    <source>
        <dbReference type="EMBL" id="AYV82395.1"/>
    </source>
</evidence>
<dbReference type="InterPro" id="IPR001806">
    <property type="entry name" value="Small_GTPase"/>
</dbReference>
<protein>
    <submittedName>
        <fullName evidence="4">Putative ras-related protein Rab-35</fullName>
    </submittedName>
</protein>
<dbReference type="GO" id="GO:0003924">
    <property type="term" value="F:GTPase activity"/>
    <property type="evidence" value="ECO:0007669"/>
    <property type="project" value="InterPro"/>
</dbReference>
<dbReference type="PRINTS" id="PR00449">
    <property type="entry name" value="RASTRNSFRMNG"/>
</dbReference>
<evidence type="ECO:0000256" key="3">
    <source>
        <dbReference type="SAM" id="MobiDB-lite"/>
    </source>
</evidence>
<dbReference type="Gene3D" id="3.40.50.300">
    <property type="entry name" value="P-loop containing nucleotide triphosphate hydrolases"/>
    <property type="match status" value="1"/>
</dbReference>
<name>A0A3G5A566_9VIRU</name>
<dbReference type="PROSITE" id="PS51419">
    <property type="entry name" value="RAB"/>
    <property type="match status" value="1"/>
</dbReference>
<dbReference type="SMART" id="SM00173">
    <property type="entry name" value="RAS"/>
    <property type="match status" value="1"/>
</dbReference>
<accession>A0A3G5A566</accession>
<organism evidence="4">
    <name type="scientific">Homavirus sp</name>
    <dbReference type="NCBI Taxonomy" id="2487769"/>
    <lineage>
        <taxon>Viruses</taxon>
        <taxon>Varidnaviria</taxon>
        <taxon>Bamfordvirae</taxon>
        <taxon>Nucleocytoviricota</taxon>
        <taxon>Megaviricetes</taxon>
        <taxon>Imitervirales</taxon>
        <taxon>Mimiviridae</taxon>
        <taxon>Klosneuvirinae</taxon>
    </lineage>
</organism>
<dbReference type="PANTHER" id="PTHR47978">
    <property type="match status" value="1"/>
</dbReference>
<gene>
    <name evidence="4" type="ORF">Homavirus44_2</name>
</gene>
<dbReference type="SMART" id="SM00174">
    <property type="entry name" value="RHO"/>
    <property type="match status" value="1"/>
</dbReference>
<dbReference type="FunFam" id="3.40.50.300:FF:001329">
    <property type="entry name" value="Small GTP-binding protein, putative"/>
    <property type="match status" value="1"/>
</dbReference>
<dbReference type="NCBIfam" id="TIGR00231">
    <property type="entry name" value="small_GTP"/>
    <property type="match status" value="1"/>
</dbReference>
<dbReference type="GO" id="GO:0005525">
    <property type="term" value="F:GTP binding"/>
    <property type="evidence" value="ECO:0007669"/>
    <property type="project" value="InterPro"/>
</dbReference>
<feature type="region of interest" description="Disordered" evidence="3">
    <location>
        <begin position="1"/>
        <end position="21"/>
    </location>
</feature>
<dbReference type="SMART" id="SM00175">
    <property type="entry name" value="RAB"/>
    <property type="match status" value="1"/>
</dbReference>
<sequence>MGVHSSKQSIDNNTHTEHDSDNKSYSIVVCGDSGVGKTSMIIRFADNIYKESYINRIEFGFKNKLLVIDNTKIKLRVWDTSGEQRHSVVGCHYRKLHGYMVVYDICDRRSFDNIIKWLEQIRQYGDYDNSIIYLVGTKSDTSDRRVVSFEEAQKFATTHRLTYFETSSKDGVNVEECFMSMASNVNSYNATKH</sequence>
<dbReference type="InterPro" id="IPR005225">
    <property type="entry name" value="Small_GTP-bd"/>
</dbReference>